<dbReference type="AlphaFoldDB" id="A0A1I5Y199"/>
<dbReference type="Pfam" id="PF10609">
    <property type="entry name" value="ParA"/>
    <property type="match status" value="1"/>
</dbReference>
<keyword evidence="5 6" id="KW-0411">Iron-sulfur</keyword>
<evidence type="ECO:0000256" key="3">
    <source>
        <dbReference type="ARBA" id="ARBA00022840"/>
    </source>
</evidence>
<evidence type="ECO:0000256" key="6">
    <source>
        <dbReference type="HAMAP-Rule" id="MF_02040"/>
    </source>
</evidence>
<sequence length="269" mass="29416">MSQETQNPNRGHGNIPKSTNPYGDIKHVIAVMSGKGGVGKSSVTALLATWLKEKGYRVGILDADITGPSIPKLFGIKGKAKSREGALLPAITVKGIEVMSINLLLDKEDQPVIWRGPIISGVVKQFYEEVDWGDLDFLLVDLPPGTGDAPLTVMQFLPLDGIVVVTSPQELVGLIVRKSIHMAKTMNVPVVGFVENMSYLQCPKCGEVIELFGRSKGKQVEEETGIPFLGSLPLVPDITRLGDEGRIELVHHLYPDFFKPVAERFMEQF</sequence>
<dbReference type="OrthoDB" id="9809679at2"/>
<keyword evidence="9" id="KW-1185">Reference proteome</keyword>
<dbReference type="GO" id="GO:0016226">
    <property type="term" value="P:iron-sulfur cluster assembly"/>
    <property type="evidence" value="ECO:0007669"/>
    <property type="project" value="InterPro"/>
</dbReference>
<reference evidence="8 9" key="1">
    <citation type="submission" date="2016-10" db="EMBL/GenBank/DDBJ databases">
        <authorList>
            <person name="de Groot N.N."/>
        </authorList>
    </citation>
    <scope>NUCLEOTIDE SEQUENCE [LARGE SCALE GENOMIC DNA]</scope>
    <source>
        <strain evidence="8 9">DSM 20678</strain>
    </source>
</reference>
<comment type="subunit">
    <text evidence="6">Homodimer.</text>
</comment>
<dbReference type="InterPro" id="IPR044304">
    <property type="entry name" value="NUBPL-like"/>
</dbReference>
<dbReference type="GO" id="GO:0016887">
    <property type="term" value="F:ATP hydrolysis activity"/>
    <property type="evidence" value="ECO:0007669"/>
    <property type="project" value="UniProtKB-UniRule"/>
</dbReference>
<evidence type="ECO:0000313" key="9">
    <source>
        <dbReference type="Proteomes" id="UP000198577"/>
    </source>
</evidence>
<evidence type="ECO:0000256" key="1">
    <source>
        <dbReference type="ARBA" id="ARBA00022723"/>
    </source>
</evidence>
<dbReference type="PANTHER" id="PTHR42961:SF2">
    <property type="entry name" value="IRON-SULFUR PROTEIN NUBPL"/>
    <property type="match status" value="1"/>
</dbReference>
<dbReference type="GO" id="GO:0051539">
    <property type="term" value="F:4 iron, 4 sulfur cluster binding"/>
    <property type="evidence" value="ECO:0007669"/>
    <property type="project" value="TreeGrafter"/>
</dbReference>
<dbReference type="EMBL" id="FOXR01000034">
    <property type="protein sequence ID" value="SFQ37968.1"/>
    <property type="molecule type" value="Genomic_DNA"/>
</dbReference>
<protein>
    <recommendedName>
        <fullName evidence="6">Iron-sulfur cluster carrier protein</fullName>
    </recommendedName>
</protein>
<dbReference type="GO" id="GO:0140663">
    <property type="term" value="F:ATP-dependent FeS chaperone activity"/>
    <property type="evidence" value="ECO:0007669"/>
    <property type="project" value="InterPro"/>
</dbReference>
<evidence type="ECO:0000313" key="8">
    <source>
        <dbReference type="EMBL" id="SFQ37968.1"/>
    </source>
</evidence>
<dbReference type="GO" id="GO:0005524">
    <property type="term" value="F:ATP binding"/>
    <property type="evidence" value="ECO:0007669"/>
    <property type="project" value="UniProtKB-UniRule"/>
</dbReference>
<proteinExistence type="inferred from homology"/>
<comment type="similarity">
    <text evidence="6">Belongs to the Mrp/NBP35 ATP-binding proteins family.</text>
</comment>
<keyword evidence="2 6" id="KW-0547">Nucleotide-binding</keyword>
<dbReference type="RefSeq" id="WP_025748265.1">
    <property type="nucleotide sequence ID" value="NZ_FOXR01000034.1"/>
</dbReference>
<name>A0A1I5Y199_9FIRM</name>
<dbReference type="CDD" id="cd02037">
    <property type="entry name" value="Mrp_NBP35"/>
    <property type="match status" value="1"/>
</dbReference>
<dbReference type="InterPro" id="IPR000808">
    <property type="entry name" value="Mrp-like_CS"/>
</dbReference>
<evidence type="ECO:0000256" key="7">
    <source>
        <dbReference type="SAM" id="MobiDB-lite"/>
    </source>
</evidence>
<evidence type="ECO:0000256" key="5">
    <source>
        <dbReference type="ARBA" id="ARBA00023014"/>
    </source>
</evidence>
<evidence type="ECO:0000256" key="4">
    <source>
        <dbReference type="ARBA" id="ARBA00023004"/>
    </source>
</evidence>
<dbReference type="Gene3D" id="3.40.50.300">
    <property type="entry name" value="P-loop containing nucleotide triphosphate hydrolases"/>
    <property type="match status" value="1"/>
</dbReference>
<feature type="binding site" evidence="6">
    <location>
        <begin position="34"/>
        <end position="41"/>
    </location>
    <ligand>
        <name>ATP</name>
        <dbReference type="ChEBI" id="CHEBI:30616"/>
    </ligand>
</feature>
<dbReference type="Proteomes" id="UP000198577">
    <property type="component" value="Unassembled WGS sequence"/>
</dbReference>
<keyword evidence="3 6" id="KW-0067">ATP-binding</keyword>
<dbReference type="PROSITE" id="PS01215">
    <property type="entry name" value="MRP"/>
    <property type="match status" value="1"/>
</dbReference>
<dbReference type="InterPro" id="IPR033756">
    <property type="entry name" value="YlxH/NBP35"/>
</dbReference>
<keyword evidence="6" id="KW-0378">Hydrolase</keyword>
<accession>A0A1I5Y199</accession>
<dbReference type="InterPro" id="IPR019591">
    <property type="entry name" value="Mrp/NBP35_ATP-bd"/>
</dbReference>
<evidence type="ECO:0000256" key="2">
    <source>
        <dbReference type="ARBA" id="ARBA00022741"/>
    </source>
</evidence>
<organism evidence="8 9">
    <name type="scientific">Caldicoprobacter faecalis</name>
    <dbReference type="NCBI Taxonomy" id="937334"/>
    <lineage>
        <taxon>Bacteria</taxon>
        <taxon>Bacillati</taxon>
        <taxon>Bacillota</taxon>
        <taxon>Clostridia</taxon>
        <taxon>Caldicoprobacterales</taxon>
        <taxon>Caldicoprobacteraceae</taxon>
        <taxon>Caldicoprobacter</taxon>
    </lineage>
</organism>
<keyword evidence="1 6" id="KW-0479">Metal-binding</keyword>
<keyword evidence="4 6" id="KW-0408">Iron</keyword>
<dbReference type="PANTHER" id="PTHR42961">
    <property type="entry name" value="IRON-SULFUR PROTEIN NUBPL"/>
    <property type="match status" value="1"/>
</dbReference>
<gene>
    <name evidence="8" type="ORF">SAMN05444406_1346</name>
</gene>
<feature type="region of interest" description="Disordered" evidence="7">
    <location>
        <begin position="1"/>
        <end position="20"/>
    </location>
</feature>
<dbReference type="STRING" id="937334.SAMN05444406_1346"/>
<dbReference type="InterPro" id="IPR027417">
    <property type="entry name" value="P-loop_NTPase"/>
</dbReference>
<dbReference type="HAMAP" id="MF_02040">
    <property type="entry name" value="Mrp_NBP35"/>
    <property type="match status" value="1"/>
</dbReference>
<comment type="function">
    <text evidence="6">Binds and transfers iron-sulfur (Fe-S) clusters to target apoproteins. Can hydrolyze ATP.</text>
</comment>
<dbReference type="GO" id="GO:0046872">
    <property type="term" value="F:metal ion binding"/>
    <property type="evidence" value="ECO:0007669"/>
    <property type="project" value="UniProtKB-KW"/>
</dbReference>
<dbReference type="FunFam" id="3.40.50.300:FF:001119">
    <property type="entry name" value="Iron-sulfur cluster carrier protein"/>
    <property type="match status" value="1"/>
</dbReference>
<dbReference type="SUPFAM" id="SSF52540">
    <property type="entry name" value="P-loop containing nucleoside triphosphate hydrolases"/>
    <property type="match status" value="1"/>
</dbReference>